<dbReference type="GO" id="GO:0003677">
    <property type="term" value="F:DNA binding"/>
    <property type="evidence" value="ECO:0007669"/>
    <property type="project" value="UniProtKB-KW"/>
</dbReference>
<dbReference type="SUPFAM" id="SSF53850">
    <property type="entry name" value="Periplasmic binding protein-like II"/>
    <property type="match status" value="1"/>
</dbReference>
<dbReference type="Gene3D" id="1.10.10.10">
    <property type="entry name" value="Winged helix-like DNA-binding domain superfamily/Winged helix DNA-binding domain"/>
    <property type="match status" value="1"/>
</dbReference>
<dbReference type="InterPro" id="IPR000847">
    <property type="entry name" value="LysR_HTH_N"/>
</dbReference>
<dbReference type="EMBL" id="SNXS01000015">
    <property type="protein sequence ID" value="TDP60627.1"/>
    <property type="molecule type" value="Genomic_DNA"/>
</dbReference>
<evidence type="ECO:0000259" key="5">
    <source>
        <dbReference type="PROSITE" id="PS50931"/>
    </source>
</evidence>
<gene>
    <name evidence="6" type="ORF">DES47_11548</name>
</gene>
<dbReference type="GO" id="GO:0003700">
    <property type="term" value="F:DNA-binding transcription factor activity"/>
    <property type="evidence" value="ECO:0007669"/>
    <property type="project" value="InterPro"/>
</dbReference>
<keyword evidence="7" id="KW-1185">Reference proteome</keyword>
<proteinExistence type="inferred from homology"/>
<name>A0A4R6QEH2_9BURK</name>
<accession>A0A4R6QEH2</accession>
<protein>
    <submittedName>
        <fullName evidence="6">DNA-binding transcriptional LysR family regulator</fullName>
    </submittedName>
</protein>
<dbReference type="FunFam" id="1.10.10.10:FF:000001">
    <property type="entry name" value="LysR family transcriptional regulator"/>
    <property type="match status" value="1"/>
</dbReference>
<dbReference type="SUPFAM" id="SSF46785">
    <property type="entry name" value="Winged helix' DNA-binding domain"/>
    <property type="match status" value="1"/>
</dbReference>
<dbReference type="Pfam" id="PF00126">
    <property type="entry name" value="HTH_1"/>
    <property type="match status" value="1"/>
</dbReference>
<organism evidence="6 7">
    <name type="scientific">Roseateles toxinivorans</name>
    <dbReference type="NCBI Taxonomy" id="270368"/>
    <lineage>
        <taxon>Bacteria</taxon>
        <taxon>Pseudomonadati</taxon>
        <taxon>Pseudomonadota</taxon>
        <taxon>Betaproteobacteria</taxon>
        <taxon>Burkholderiales</taxon>
        <taxon>Sphaerotilaceae</taxon>
        <taxon>Roseateles</taxon>
    </lineage>
</organism>
<keyword evidence="4" id="KW-0804">Transcription</keyword>
<dbReference type="RefSeq" id="WP_133703865.1">
    <property type="nucleotide sequence ID" value="NZ_SNXS01000015.1"/>
</dbReference>
<dbReference type="AlphaFoldDB" id="A0A4R6QEH2"/>
<evidence type="ECO:0000256" key="2">
    <source>
        <dbReference type="ARBA" id="ARBA00023015"/>
    </source>
</evidence>
<evidence type="ECO:0000313" key="7">
    <source>
        <dbReference type="Proteomes" id="UP000295361"/>
    </source>
</evidence>
<dbReference type="Pfam" id="PF03466">
    <property type="entry name" value="LysR_substrate"/>
    <property type="match status" value="1"/>
</dbReference>
<feature type="domain" description="HTH lysR-type" evidence="5">
    <location>
        <begin position="16"/>
        <end position="73"/>
    </location>
</feature>
<dbReference type="InterPro" id="IPR036390">
    <property type="entry name" value="WH_DNA-bd_sf"/>
</dbReference>
<comment type="similarity">
    <text evidence="1">Belongs to the LysR transcriptional regulatory family.</text>
</comment>
<dbReference type="InterPro" id="IPR050950">
    <property type="entry name" value="HTH-type_LysR_regulators"/>
</dbReference>
<sequence>MAKDAAQGRPPAQLQFDLTSMKVFVATAELGGVTKASERLALAGAAVSRRIQDLETQFGLPLFERRPHGMALTEAGRALLVHARSILHTASRMQDEAASYRHGVKGVVRIAACKSVVLQFLPADLQRCAQACPGVRIELQEMNSQGVLQAMDRHAADLGIFEATMGPVEWATQPYREDRLIVLAPRDHALGALASVTLEDILPWELIGLEEGSAIAIALARHAAEAGRVLRMRTRVSSFDSMAAMVAQGAGIAVMPMAVAAAIARSPGLRRIPIHESWALRQFLLCLQAPEALSTAARGVLAVLASSQNANAGSAK</sequence>
<dbReference type="GO" id="GO:0005829">
    <property type="term" value="C:cytosol"/>
    <property type="evidence" value="ECO:0007669"/>
    <property type="project" value="TreeGrafter"/>
</dbReference>
<keyword evidence="2" id="KW-0805">Transcription regulation</keyword>
<dbReference type="OrthoDB" id="9785974at2"/>
<evidence type="ECO:0000256" key="3">
    <source>
        <dbReference type="ARBA" id="ARBA00023125"/>
    </source>
</evidence>
<evidence type="ECO:0000313" key="6">
    <source>
        <dbReference type="EMBL" id="TDP60627.1"/>
    </source>
</evidence>
<dbReference type="InParanoid" id="A0A4R6QEH2"/>
<evidence type="ECO:0000256" key="4">
    <source>
        <dbReference type="ARBA" id="ARBA00023163"/>
    </source>
</evidence>
<dbReference type="Gene3D" id="3.40.190.290">
    <property type="match status" value="1"/>
</dbReference>
<dbReference type="InterPro" id="IPR036388">
    <property type="entry name" value="WH-like_DNA-bd_sf"/>
</dbReference>
<dbReference type="PROSITE" id="PS50931">
    <property type="entry name" value="HTH_LYSR"/>
    <property type="match status" value="1"/>
</dbReference>
<comment type="caution">
    <text evidence="6">The sequence shown here is derived from an EMBL/GenBank/DDBJ whole genome shotgun (WGS) entry which is preliminary data.</text>
</comment>
<dbReference type="Proteomes" id="UP000295361">
    <property type="component" value="Unassembled WGS sequence"/>
</dbReference>
<reference evidence="6 7" key="1">
    <citation type="submission" date="2019-03" db="EMBL/GenBank/DDBJ databases">
        <title>Genomic Encyclopedia of Type Strains, Phase IV (KMG-IV): sequencing the most valuable type-strain genomes for metagenomic binning, comparative biology and taxonomic classification.</title>
        <authorList>
            <person name="Goeker M."/>
        </authorList>
    </citation>
    <scope>NUCLEOTIDE SEQUENCE [LARGE SCALE GENOMIC DNA]</scope>
    <source>
        <strain evidence="6 7">DSM 16998</strain>
    </source>
</reference>
<dbReference type="InterPro" id="IPR005119">
    <property type="entry name" value="LysR_subst-bd"/>
</dbReference>
<evidence type="ECO:0000256" key="1">
    <source>
        <dbReference type="ARBA" id="ARBA00009437"/>
    </source>
</evidence>
<dbReference type="PANTHER" id="PTHR30419:SF2">
    <property type="entry name" value="LYSR FAMILY TRANSCRIPTIONAL REGULATOR"/>
    <property type="match status" value="1"/>
</dbReference>
<dbReference type="PANTHER" id="PTHR30419">
    <property type="entry name" value="HTH-TYPE TRANSCRIPTIONAL REGULATOR YBHD"/>
    <property type="match status" value="1"/>
</dbReference>
<keyword evidence="3 6" id="KW-0238">DNA-binding</keyword>